<feature type="active site" description="Proton acceptor" evidence="8">
    <location>
        <position position="63"/>
    </location>
</feature>
<dbReference type="GO" id="GO:0019632">
    <property type="term" value="P:shikimate metabolic process"/>
    <property type="evidence" value="ECO:0007669"/>
    <property type="project" value="InterPro"/>
</dbReference>
<accession>A0A1W1WSQ4</accession>
<evidence type="ECO:0000256" key="1">
    <source>
        <dbReference type="ARBA" id="ARBA00004871"/>
    </source>
</evidence>
<evidence type="ECO:0000256" key="3">
    <source>
        <dbReference type="ARBA" id="ARBA00022605"/>
    </source>
</evidence>
<dbReference type="UniPathway" id="UPA00053">
    <property type="reaction ID" value="UER00087"/>
</dbReference>
<dbReference type="OrthoDB" id="9792692at2"/>
<feature type="binding site" evidence="8">
    <location>
        <begin position="14"/>
        <end position="16"/>
    </location>
    <ligand>
        <name>shikimate</name>
        <dbReference type="ChEBI" id="CHEBI:36208"/>
    </ligand>
</feature>
<evidence type="ECO:0000256" key="8">
    <source>
        <dbReference type="HAMAP-Rule" id="MF_00222"/>
    </source>
</evidence>
<dbReference type="RefSeq" id="WP_084275591.1">
    <property type="nucleotide sequence ID" value="NZ_AP026671.1"/>
</dbReference>
<dbReference type="EMBL" id="FWWZ01000001">
    <property type="protein sequence ID" value="SMC09358.1"/>
    <property type="molecule type" value="Genomic_DNA"/>
</dbReference>
<dbReference type="NCBIfam" id="NF001316">
    <property type="entry name" value="PRK00258.2-5"/>
    <property type="match status" value="1"/>
</dbReference>
<dbReference type="Pfam" id="PF18317">
    <property type="entry name" value="SDH_C"/>
    <property type="match status" value="1"/>
</dbReference>
<comment type="catalytic activity">
    <reaction evidence="7 8">
        <text>shikimate + NADP(+) = 3-dehydroshikimate + NADPH + H(+)</text>
        <dbReference type="Rhea" id="RHEA:17737"/>
        <dbReference type="ChEBI" id="CHEBI:15378"/>
        <dbReference type="ChEBI" id="CHEBI:16630"/>
        <dbReference type="ChEBI" id="CHEBI:36208"/>
        <dbReference type="ChEBI" id="CHEBI:57783"/>
        <dbReference type="ChEBI" id="CHEBI:58349"/>
        <dbReference type="EC" id="1.1.1.25"/>
    </reaction>
</comment>
<gene>
    <name evidence="8" type="primary">aroE</name>
    <name evidence="12" type="ORF">SAMN05660197_1165</name>
</gene>
<protein>
    <recommendedName>
        <fullName evidence="2 8">Shikimate dehydrogenase (NADP(+))</fullName>
        <shortName evidence="8">SDH</shortName>
        <ecNumber evidence="2 8">1.1.1.25</ecNumber>
    </recommendedName>
</protein>
<comment type="function">
    <text evidence="8">Involved in the biosynthesis of the chorismate, which leads to the biosynthesis of aromatic amino acids. Catalyzes the reversible NADPH linked reduction of 3-dehydroshikimate (DHSA) to yield shikimate (SA).</text>
</comment>
<evidence type="ECO:0000256" key="5">
    <source>
        <dbReference type="ARBA" id="ARBA00023002"/>
    </source>
</evidence>
<dbReference type="Pfam" id="PF08501">
    <property type="entry name" value="Shikimate_dh_N"/>
    <property type="match status" value="1"/>
</dbReference>
<evidence type="ECO:0000313" key="13">
    <source>
        <dbReference type="Proteomes" id="UP000192602"/>
    </source>
</evidence>
<evidence type="ECO:0000259" key="11">
    <source>
        <dbReference type="Pfam" id="PF18317"/>
    </source>
</evidence>
<keyword evidence="4 8" id="KW-0521">NADP</keyword>
<dbReference type="GO" id="GO:0004764">
    <property type="term" value="F:shikimate 3-dehydrogenase (NADP+) activity"/>
    <property type="evidence" value="ECO:0007669"/>
    <property type="project" value="UniProtKB-UniRule"/>
</dbReference>
<dbReference type="NCBIfam" id="TIGR00507">
    <property type="entry name" value="aroE"/>
    <property type="match status" value="1"/>
</dbReference>
<comment type="subunit">
    <text evidence="8">Homodimer.</text>
</comment>
<dbReference type="GO" id="GO:0050661">
    <property type="term" value="F:NADP binding"/>
    <property type="evidence" value="ECO:0007669"/>
    <property type="project" value="InterPro"/>
</dbReference>
<keyword evidence="5 8" id="KW-0560">Oxidoreductase</keyword>
<feature type="domain" description="Shikimate dehydrogenase substrate binding N-terminal" evidence="10">
    <location>
        <begin position="6"/>
        <end position="85"/>
    </location>
</feature>
<dbReference type="STRING" id="1069081.SAMN05660197_1165"/>
<dbReference type="Gene3D" id="3.40.50.10860">
    <property type="entry name" value="Leucine Dehydrogenase, chain A, domain 1"/>
    <property type="match status" value="1"/>
</dbReference>
<organism evidence="12 13">
    <name type="scientific">Nitratiruptor tergarcus DSM 16512</name>
    <dbReference type="NCBI Taxonomy" id="1069081"/>
    <lineage>
        <taxon>Bacteria</taxon>
        <taxon>Pseudomonadati</taxon>
        <taxon>Campylobacterota</taxon>
        <taxon>Epsilonproteobacteria</taxon>
        <taxon>Nautiliales</taxon>
        <taxon>Nitratiruptoraceae</taxon>
        <taxon>Nitratiruptor</taxon>
    </lineage>
</organism>
<name>A0A1W1WSQ4_9BACT</name>
<sequence length="262" mass="29909">MKLYAIFGNPVAHSISPTIHNYAFMHLRFPGCYTKILVQDGSKLKEKFLELQLQGVNITVPHKEWAYKLADEVFGIAKEVEAVNTWYNKDGKIHAYNTDAPGFYESIKEYEFSNILILGAGGTAKAIALYLKEQGYDPQILNRSEKRLAFFKERGFSCYTWDEFSVQKYDLIINTTSAGLKDNSLPAPQDILLPLMKQAKYAVDVIYNKLTPFLALAKDLGLTYKDGTDMLLYQGVLAFEIFTDFAYEKEYIIKLMKKSLQL</sequence>
<evidence type="ECO:0000256" key="2">
    <source>
        <dbReference type="ARBA" id="ARBA00012962"/>
    </source>
</evidence>
<feature type="domain" description="Ketopantoate reductase N-terminal" evidence="9">
    <location>
        <begin position="115"/>
        <end position="165"/>
    </location>
</feature>
<evidence type="ECO:0000313" key="12">
    <source>
        <dbReference type="EMBL" id="SMC09358.1"/>
    </source>
</evidence>
<dbReference type="AlphaFoldDB" id="A0A1W1WSQ4"/>
<dbReference type="Pfam" id="PF02558">
    <property type="entry name" value="ApbA"/>
    <property type="match status" value="1"/>
</dbReference>
<evidence type="ECO:0000256" key="4">
    <source>
        <dbReference type="ARBA" id="ARBA00022857"/>
    </source>
</evidence>
<comment type="pathway">
    <text evidence="1 8">Metabolic intermediate biosynthesis; chorismate biosynthesis; chorismate from D-erythrose 4-phosphate and phosphoenolpyruvate: step 4/7.</text>
</comment>
<dbReference type="InterPro" id="IPR013332">
    <property type="entry name" value="KPR_N"/>
</dbReference>
<feature type="binding site" evidence="8">
    <location>
        <position position="99"/>
    </location>
    <ligand>
        <name>shikimate</name>
        <dbReference type="ChEBI" id="CHEBI:36208"/>
    </ligand>
</feature>
<keyword evidence="6 8" id="KW-0057">Aromatic amino acid biosynthesis</keyword>
<feature type="binding site" evidence="8">
    <location>
        <position position="207"/>
    </location>
    <ligand>
        <name>shikimate</name>
        <dbReference type="ChEBI" id="CHEBI:36208"/>
    </ligand>
</feature>
<dbReference type="PANTHER" id="PTHR21089">
    <property type="entry name" value="SHIKIMATE DEHYDROGENASE"/>
    <property type="match status" value="1"/>
</dbReference>
<proteinExistence type="inferred from homology"/>
<dbReference type="InterPro" id="IPR036291">
    <property type="entry name" value="NAD(P)-bd_dom_sf"/>
</dbReference>
<feature type="binding site" evidence="8">
    <location>
        <position position="59"/>
    </location>
    <ligand>
        <name>shikimate</name>
        <dbReference type="ChEBI" id="CHEBI:36208"/>
    </ligand>
</feature>
<evidence type="ECO:0000256" key="7">
    <source>
        <dbReference type="ARBA" id="ARBA00049442"/>
    </source>
</evidence>
<dbReference type="GO" id="GO:0008652">
    <property type="term" value="P:amino acid biosynthetic process"/>
    <property type="evidence" value="ECO:0007669"/>
    <property type="project" value="UniProtKB-KW"/>
</dbReference>
<dbReference type="InterPro" id="IPR022893">
    <property type="entry name" value="Shikimate_DH_fam"/>
</dbReference>
<dbReference type="GO" id="GO:0005829">
    <property type="term" value="C:cytosol"/>
    <property type="evidence" value="ECO:0007669"/>
    <property type="project" value="TreeGrafter"/>
</dbReference>
<dbReference type="InterPro" id="IPR011342">
    <property type="entry name" value="Shikimate_DH"/>
</dbReference>
<feature type="binding site" evidence="8">
    <location>
        <position position="234"/>
    </location>
    <ligand>
        <name>shikimate</name>
        <dbReference type="ChEBI" id="CHEBI:36208"/>
    </ligand>
</feature>
<dbReference type="HAMAP" id="MF_00222">
    <property type="entry name" value="Shikimate_DH_AroE"/>
    <property type="match status" value="1"/>
</dbReference>
<feature type="binding site" evidence="8">
    <location>
        <position position="205"/>
    </location>
    <ligand>
        <name>NADP(+)</name>
        <dbReference type="ChEBI" id="CHEBI:58349"/>
    </ligand>
</feature>
<dbReference type="GO" id="GO:0009073">
    <property type="term" value="P:aromatic amino acid family biosynthetic process"/>
    <property type="evidence" value="ECO:0007669"/>
    <property type="project" value="UniProtKB-KW"/>
</dbReference>
<dbReference type="InterPro" id="IPR013708">
    <property type="entry name" value="Shikimate_DH-bd_N"/>
</dbReference>
<feature type="binding site" evidence="8">
    <location>
        <position position="84"/>
    </location>
    <ligand>
        <name>shikimate</name>
        <dbReference type="ChEBI" id="CHEBI:36208"/>
    </ligand>
</feature>
<reference evidence="13" key="1">
    <citation type="submission" date="2017-04" db="EMBL/GenBank/DDBJ databases">
        <authorList>
            <person name="Varghese N."/>
            <person name="Submissions S."/>
        </authorList>
    </citation>
    <scope>NUCLEOTIDE SEQUENCE [LARGE SCALE GENOMIC DNA]</scope>
    <source>
        <strain evidence="13">DSM 16512</strain>
    </source>
</reference>
<evidence type="ECO:0000259" key="10">
    <source>
        <dbReference type="Pfam" id="PF08501"/>
    </source>
</evidence>
<dbReference type="Proteomes" id="UP000192602">
    <property type="component" value="Unassembled WGS sequence"/>
</dbReference>
<dbReference type="EC" id="1.1.1.25" evidence="2 8"/>
<comment type="similarity">
    <text evidence="8">Belongs to the shikimate dehydrogenase family.</text>
</comment>
<evidence type="ECO:0000259" key="9">
    <source>
        <dbReference type="Pfam" id="PF02558"/>
    </source>
</evidence>
<dbReference type="SUPFAM" id="SSF53223">
    <property type="entry name" value="Aminoacid dehydrogenase-like, N-terminal domain"/>
    <property type="match status" value="1"/>
</dbReference>
<feature type="domain" description="SDH C-terminal" evidence="11">
    <location>
        <begin position="227"/>
        <end position="246"/>
    </location>
</feature>
<dbReference type="Gene3D" id="3.40.50.720">
    <property type="entry name" value="NAD(P)-binding Rossmann-like Domain"/>
    <property type="match status" value="1"/>
</dbReference>
<dbReference type="PANTHER" id="PTHR21089:SF1">
    <property type="entry name" value="BIFUNCTIONAL 3-DEHYDROQUINATE DEHYDRATASE_SHIKIMATE DEHYDROGENASE, CHLOROPLASTIC"/>
    <property type="match status" value="1"/>
</dbReference>
<dbReference type="InterPro" id="IPR046346">
    <property type="entry name" value="Aminoacid_DH-like_N_sf"/>
</dbReference>
<comment type="caution">
    <text evidence="8">Lacks conserved residue(s) required for the propagation of feature annotation.</text>
</comment>
<dbReference type="SUPFAM" id="SSF51735">
    <property type="entry name" value="NAD(P)-binding Rossmann-fold domains"/>
    <property type="match status" value="1"/>
</dbReference>
<dbReference type="CDD" id="cd01065">
    <property type="entry name" value="NAD_bind_Shikimate_DH"/>
    <property type="match status" value="1"/>
</dbReference>
<evidence type="ECO:0000256" key="6">
    <source>
        <dbReference type="ARBA" id="ARBA00023141"/>
    </source>
</evidence>
<dbReference type="GO" id="GO:0009423">
    <property type="term" value="P:chorismate biosynthetic process"/>
    <property type="evidence" value="ECO:0007669"/>
    <property type="project" value="UniProtKB-UniRule"/>
</dbReference>
<feature type="binding site" evidence="8">
    <location>
        <position position="227"/>
    </location>
    <ligand>
        <name>NADP(+)</name>
        <dbReference type="ChEBI" id="CHEBI:58349"/>
    </ligand>
</feature>
<dbReference type="InterPro" id="IPR041121">
    <property type="entry name" value="SDH_C"/>
</dbReference>
<keyword evidence="13" id="KW-1185">Reference proteome</keyword>
<keyword evidence="3 8" id="KW-0028">Amino-acid biosynthesis</keyword>